<name>A0A5J4X4C9_9EUKA</name>
<proteinExistence type="predicted"/>
<comment type="caution">
    <text evidence="2">The sequence shown here is derived from an EMBL/GenBank/DDBJ whole genome shotgun (WGS) entry which is preliminary data.</text>
</comment>
<evidence type="ECO:0000256" key="1">
    <source>
        <dbReference type="SAM" id="MobiDB-lite"/>
    </source>
</evidence>
<dbReference type="InterPro" id="IPR043502">
    <property type="entry name" value="DNA/RNA_pol_sf"/>
</dbReference>
<dbReference type="Proteomes" id="UP000324800">
    <property type="component" value="Unassembled WGS sequence"/>
</dbReference>
<gene>
    <name evidence="2" type="ORF">EZS28_002415</name>
</gene>
<organism evidence="2 3">
    <name type="scientific">Streblomastix strix</name>
    <dbReference type="NCBI Taxonomy" id="222440"/>
    <lineage>
        <taxon>Eukaryota</taxon>
        <taxon>Metamonada</taxon>
        <taxon>Preaxostyla</taxon>
        <taxon>Oxymonadida</taxon>
        <taxon>Streblomastigidae</taxon>
        <taxon>Streblomastix</taxon>
    </lineage>
</organism>
<sequence length="335" mass="39194">MQHQYHSEKAVQVHHAPKETFPTNGNVRKVASSTYSIVSGQAEVAGTNLIDSQTTPSKQLQGNPICEPKVEKKGGKTCLRIKGTSTNASIVANQNKSEDMQRRQPGSSPIQKHYNFKTRKWGKIRCLERQKLVKDVEFIQKGFFLLFKNEDCEERLYERLGICPFSDSSEEKIKYTEKMEEETRENIKEEIHPEQAQRFIPTFIIPNLNRKRREIPDVSSQNKEIQTIHLKMNGSDQVRDLIRKGDRATNLDLKLAFHLLIEYPPHRQYLAFEAMWKIYQYRAMPFDHSTPQSSSHKHQQWFQRRYGESQTQEYQITQTICSSYIRTKKDCENKP</sequence>
<dbReference type="AlphaFoldDB" id="A0A5J4X4C9"/>
<evidence type="ECO:0000313" key="2">
    <source>
        <dbReference type="EMBL" id="KAA6402050.1"/>
    </source>
</evidence>
<dbReference type="SUPFAM" id="SSF56672">
    <property type="entry name" value="DNA/RNA polymerases"/>
    <property type="match status" value="1"/>
</dbReference>
<feature type="compositionally biased region" description="Basic and acidic residues" evidence="1">
    <location>
        <begin position="1"/>
        <end position="11"/>
    </location>
</feature>
<feature type="region of interest" description="Disordered" evidence="1">
    <location>
        <begin position="1"/>
        <end position="23"/>
    </location>
</feature>
<accession>A0A5J4X4C9</accession>
<evidence type="ECO:0000313" key="3">
    <source>
        <dbReference type="Proteomes" id="UP000324800"/>
    </source>
</evidence>
<reference evidence="2 3" key="1">
    <citation type="submission" date="2019-03" db="EMBL/GenBank/DDBJ databases">
        <title>Single cell metagenomics reveals metabolic interactions within the superorganism composed of flagellate Streblomastix strix and complex community of Bacteroidetes bacteria on its surface.</title>
        <authorList>
            <person name="Treitli S.C."/>
            <person name="Kolisko M."/>
            <person name="Husnik F."/>
            <person name="Keeling P."/>
            <person name="Hampl V."/>
        </authorList>
    </citation>
    <scope>NUCLEOTIDE SEQUENCE [LARGE SCALE GENOMIC DNA]</scope>
    <source>
        <strain evidence="2">ST1C</strain>
    </source>
</reference>
<protein>
    <submittedName>
        <fullName evidence="2">Uncharacterized protein</fullName>
    </submittedName>
</protein>
<dbReference type="EMBL" id="SNRW01000292">
    <property type="protein sequence ID" value="KAA6402050.1"/>
    <property type="molecule type" value="Genomic_DNA"/>
</dbReference>